<organism evidence="1 2">
    <name type="scientific">Erythrobacter ramosus</name>
    <dbReference type="NCBI Taxonomy" id="35811"/>
    <lineage>
        <taxon>Bacteria</taxon>
        <taxon>Pseudomonadati</taxon>
        <taxon>Pseudomonadota</taxon>
        <taxon>Alphaproteobacteria</taxon>
        <taxon>Sphingomonadales</taxon>
        <taxon>Erythrobacteraceae</taxon>
        <taxon>Erythrobacter/Porphyrobacter group</taxon>
        <taxon>Erythrobacter</taxon>
    </lineage>
</organism>
<reference evidence="1 2" key="1">
    <citation type="submission" date="2020-08" db="EMBL/GenBank/DDBJ databases">
        <title>Genomic Encyclopedia of Type Strains, Phase IV (KMG-IV): sequencing the most valuable type-strain genomes for metagenomic binning, comparative biology and taxonomic classification.</title>
        <authorList>
            <person name="Goeker M."/>
        </authorList>
    </citation>
    <scope>NUCLEOTIDE SEQUENCE [LARGE SCALE GENOMIC DNA]</scope>
    <source>
        <strain evidence="1 2">DSM 8510</strain>
    </source>
</reference>
<accession>A0ABR6HXA3</accession>
<dbReference type="EMBL" id="JACICE010000001">
    <property type="protein sequence ID" value="MBB3775254.1"/>
    <property type="molecule type" value="Genomic_DNA"/>
</dbReference>
<protein>
    <submittedName>
        <fullName evidence="1">Uncharacterized protein</fullName>
    </submittedName>
</protein>
<keyword evidence="2" id="KW-1185">Reference proteome</keyword>
<name>A0ABR6HXA3_9SPHN</name>
<comment type="caution">
    <text evidence="1">The sequence shown here is derived from an EMBL/GenBank/DDBJ whole genome shotgun (WGS) entry which is preliminary data.</text>
</comment>
<dbReference type="RefSeq" id="WP_183363561.1">
    <property type="nucleotide sequence ID" value="NZ_BAAADZ010000002.1"/>
</dbReference>
<dbReference type="Proteomes" id="UP000548685">
    <property type="component" value="Unassembled WGS sequence"/>
</dbReference>
<evidence type="ECO:0000313" key="2">
    <source>
        <dbReference type="Proteomes" id="UP000548685"/>
    </source>
</evidence>
<evidence type="ECO:0000313" key="1">
    <source>
        <dbReference type="EMBL" id="MBB3775254.1"/>
    </source>
</evidence>
<proteinExistence type="predicted"/>
<gene>
    <name evidence="1" type="ORF">FHS52_001197</name>
</gene>
<sequence>MTQTRDRCFDLSKSKITAFEQRPKKLWLATHRPEVAEKDEGAAARFATGNAVGEIVCAHHPGGVMVDPPSLCEALAKTSSLIADGHQGVRTARDVLAPLCLGDGSRGSSDRTIARDGALKSPELWRFPLTDSRCVRKSELASSV</sequence>